<sequence>MDSISRLLDWASTQGIVLNGMTPKELPGCGIGLVSTRAIKPKETILSVPSSALRTLENTPKPIVDALPGATVHAILAASLAVDLANPPSDDFRIWRDVSPTPRDMTTSMPICWDASLQALLPKKARTILDKQIAKFERDWAAVSAASASKVEPISNLTREAYLYAWLLVNTRTFYHTTPTTKKKLPREDHMALQPVADLFNHSPDGCAVSFTSAGFTITAGADIPADTEVFIQYGSHSNDFLLVEYGFTLPHGLNSFDEVCLDEYLCPRVASPSKRRMLEDRGFWAGYMLDSETVCYRTHVALRALCLPEDEWIDFVDGRRDEDLDQHLVDRELLRILRRYAADIADTREKVNDVSVGDVMRNRLRERWEQIADLVDAAISRASGRIGNHV</sequence>
<dbReference type="InterPro" id="IPR050600">
    <property type="entry name" value="SETD3_SETD6_MTase"/>
</dbReference>
<proteinExistence type="predicted"/>
<reference evidence="2" key="1">
    <citation type="submission" date="2020-03" db="EMBL/GenBank/DDBJ databases">
        <title>Site-based positive gene gene selection in Geosmithia morbida across the United States reveals a broad range of putative effectors and factors for local host and environmental adapation.</title>
        <authorList>
            <person name="Onufrak A."/>
            <person name="Murdoch R.W."/>
            <person name="Gazis R."/>
            <person name="Huff M."/>
            <person name="Staton M."/>
            <person name="Klingeman W."/>
            <person name="Hadziabdic D."/>
        </authorList>
    </citation>
    <scope>NUCLEOTIDE SEQUENCE</scope>
    <source>
        <strain evidence="2">1262</strain>
    </source>
</reference>
<dbReference type="Pfam" id="PF00856">
    <property type="entry name" value="SET"/>
    <property type="match status" value="1"/>
</dbReference>
<dbReference type="EMBL" id="JAANYQ010000004">
    <property type="protein sequence ID" value="KAF4124800.1"/>
    <property type="molecule type" value="Genomic_DNA"/>
</dbReference>
<dbReference type="AlphaFoldDB" id="A0A9P4YXR2"/>
<dbReference type="RefSeq" id="XP_035323452.1">
    <property type="nucleotide sequence ID" value="XM_035467440.1"/>
</dbReference>
<keyword evidence="3" id="KW-1185">Reference proteome</keyword>
<dbReference type="PANTHER" id="PTHR13271">
    <property type="entry name" value="UNCHARACTERIZED PUTATIVE METHYLTRANSFERASE"/>
    <property type="match status" value="1"/>
</dbReference>
<dbReference type="OrthoDB" id="441812at2759"/>
<dbReference type="SUPFAM" id="SSF82199">
    <property type="entry name" value="SET domain"/>
    <property type="match status" value="1"/>
</dbReference>
<dbReference type="CDD" id="cd19177">
    <property type="entry name" value="SET_SETD4"/>
    <property type="match status" value="1"/>
</dbReference>
<name>A0A9P4YXR2_9HYPO</name>
<dbReference type="Gene3D" id="3.90.1410.10">
    <property type="entry name" value="set domain protein methyltransferase, domain 1"/>
    <property type="match status" value="1"/>
</dbReference>
<comment type="caution">
    <text evidence="2">The sequence shown here is derived from an EMBL/GenBank/DDBJ whole genome shotgun (WGS) entry which is preliminary data.</text>
</comment>
<dbReference type="InterPro" id="IPR001214">
    <property type="entry name" value="SET_dom"/>
</dbReference>
<gene>
    <name evidence="2" type="ORF">GMORB2_5466</name>
</gene>
<evidence type="ECO:0000259" key="1">
    <source>
        <dbReference type="PROSITE" id="PS50280"/>
    </source>
</evidence>
<dbReference type="PANTHER" id="PTHR13271:SF137">
    <property type="entry name" value="SET DOMAIN-CONTAINING PROTEIN"/>
    <property type="match status" value="1"/>
</dbReference>
<dbReference type="InterPro" id="IPR044429">
    <property type="entry name" value="SETD4_SET"/>
</dbReference>
<dbReference type="Proteomes" id="UP000749293">
    <property type="component" value="Unassembled WGS sequence"/>
</dbReference>
<evidence type="ECO:0000313" key="2">
    <source>
        <dbReference type="EMBL" id="KAF4124800.1"/>
    </source>
</evidence>
<dbReference type="InterPro" id="IPR046341">
    <property type="entry name" value="SET_dom_sf"/>
</dbReference>
<evidence type="ECO:0000313" key="3">
    <source>
        <dbReference type="Proteomes" id="UP000749293"/>
    </source>
</evidence>
<feature type="domain" description="SET" evidence="1">
    <location>
        <begin position="19"/>
        <end position="235"/>
    </location>
</feature>
<dbReference type="PROSITE" id="PS50280">
    <property type="entry name" value="SET"/>
    <property type="match status" value="1"/>
</dbReference>
<dbReference type="GO" id="GO:0016279">
    <property type="term" value="F:protein-lysine N-methyltransferase activity"/>
    <property type="evidence" value="ECO:0007669"/>
    <property type="project" value="InterPro"/>
</dbReference>
<accession>A0A9P4YXR2</accession>
<protein>
    <submittedName>
        <fullName evidence="2">SET domain-containing protein</fullName>
    </submittedName>
</protein>
<dbReference type="GeneID" id="55971694"/>
<organism evidence="2 3">
    <name type="scientific">Geosmithia morbida</name>
    <dbReference type="NCBI Taxonomy" id="1094350"/>
    <lineage>
        <taxon>Eukaryota</taxon>
        <taxon>Fungi</taxon>
        <taxon>Dikarya</taxon>
        <taxon>Ascomycota</taxon>
        <taxon>Pezizomycotina</taxon>
        <taxon>Sordariomycetes</taxon>
        <taxon>Hypocreomycetidae</taxon>
        <taxon>Hypocreales</taxon>
        <taxon>Bionectriaceae</taxon>
        <taxon>Geosmithia</taxon>
    </lineage>
</organism>